<feature type="region of interest" description="Disordered" evidence="1">
    <location>
        <begin position="400"/>
        <end position="438"/>
    </location>
</feature>
<sequence>MVSLETLEVYSTEHECIHPNTVPTGNVSFTVPRLKALRYQGQMHWVSEKLLSSVSQTVQHLEIKIVVQDLEYTRLPLVSAAIRFGILGQKDLDNRPANGILPVIPEEAWEAPASKYPTNITEATIAEAIIVDIMNSAHLTGIGHSPDYTMYAMPRNPEGALRFHWGEPIPILWRAPLDHSRKAWIGIYQDGANPHEVTTAKSEGRWVTLHAEEWDGDIPLPEHPIEESEMAECGEVAFRRFALPWETGQYEVSFSRLALPIIQTHYYHYSQLRYHRDGAYQMVSELRQVEIYLDRPKQIDPESLWKWLLRIVCLALDSDPDLVPRSALLTGDPTPPSHDLRMDDFRFWTNGNGKPTLRQAKRIAYAIEEALEIQLPADEIFGQPNVTILTRRILNLMSSPRSPTYPVDPTSLRSPFAPRKRRSRSTSQERMLSQNIFR</sequence>
<protein>
    <submittedName>
        <fullName evidence="2">Uncharacterized protein</fullName>
    </submittedName>
</protein>
<dbReference type="HOGENOM" id="CLU_625796_0_0_1"/>
<reference evidence="3" key="2">
    <citation type="submission" date="2015-01" db="EMBL/GenBank/DDBJ databases">
        <title>Evolutionary Origins and Diversification of the Mycorrhizal Mutualists.</title>
        <authorList>
            <consortium name="DOE Joint Genome Institute"/>
            <consortium name="Mycorrhizal Genomics Consortium"/>
            <person name="Kohler A."/>
            <person name="Kuo A."/>
            <person name="Nagy L.G."/>
            <person name="Floudas D."/>
            <person name="Copeland A."/>
            <person name="Barry K.W."/>
            <person name="Cichocki N."/>
            <person name="Veneault-Fourrey C."/>
            <person name="LaButti K."/>
            <person name="Lindquist E.A."/>
            <person name="Lipzen A."/>
            <person name="Lundell T."/>
            <person name="Morin E."/>
            <person name="Murat C."/>
            <person name="Riley R."/>
            <person name="Ohm R."/>
            <person name="Sun H."/>
            <person name="Tunlid A."/>
            <person name="Henrissat B."/>
            <person name="Grigoriev I.V."/>
            <person name="Hibbett D.S."/>
            <person name="Martin F."/>
        </authorList>
    </citation>
    <scope>NUCLEOTIDE SEQUENCE [LARGE SCALE GENOMIC DNA]</scope>
    <source>
        <strain evidence="3">MAFF 305830</strain>
    </source>
</reference>
<dbReference type="EMBL" id="KN824322">
    <property type="protein sequence ID" value="KIM24609.1"/>
    <property type="molecule type" value="Genomic_DNA"/>
</dbReference>
<feature type="compositionally biased region" description="Polar residues" evidence="1">
    <location>
        <begin position="425"/>
        <end position="438"/>
    </location>
</feature>
<gene>
    <name evidence="2" type="ORF">M408DRAFT_10901</name>
</gene>
<dbReference type="Proteomes" id="UP000054097">
    <property type="component" value="Unassembled WGS sequence"/>
</dbReference>
<evidence type="ECO:0000313" key="3">
    <source>
        <dbReference type="Proteomes" id="UP000054097"/>
    </source>
</evidence>
<accession>A0A0C3AXA7</accession>
<dbReference type="PANTHER" id="PTHR32138:SF0">
    <property type="entry name" value="PHOSPHATIDYLETHANOLAMINE N-METHYLTRANSFERASE"/>
    <property type="match status" value="1"/>
</dbReference>
<dbReference type="STRING" id="933852.A0A0C3AXA7"/>
<keyword evidence="3" id="KW-1185">Reference proteome</keyword>
<dbReference type="AlphaFoldDB" id="A0A0C3AXA7"/>
<dbReference type="GO" id="GO:0006656">
    <property type="term" value="P:phosphatidylcholine biosynthetic process"/>
    <property type="evidence" value="ECO:0007669"/>
    <property type="project" value="TreeGrafter"/>
</dbReference>
<evidence type="ECO:0000256" key="1">
    <source>
        <dbReference type="SAM" id="MobiDB-lite"/>
    </source>
</evidence>
<proteinExistence type="predicted"/>
<name>A0A0C3AXA7_SERVB</name>
<reference evidence="2 3" key="1">
    <citation type="submission" date="2014-04" db="EMBL/GenBank/DDBJ databases">
        <authorList>
            <consortium name="DOE Joint Genome Institute"/>
            <person name="Kuo A."/>
            <person name="Zuccaro A."/>
            <person name="Kohler A."/>
            <person name="Nagy L.G."/>
            <person name="Floudas D."/>
            <person name="Copeland A."/>
            <person name="Barry K.W."/>
            <person name="Cichocki N."/>
            <person name="Veneault-Fourrey C."/>
            <person name="LaButti K."/>
            <person name="Lindquist E.A."/>
            <person name="Lipzen A."/>
            <person name="Lundell T."/>
            <person name="Morin E."/>
            <person name="Murat C."/>
            <person name="Sun H."/>
            <person name="Tunlid A."/>
            <person name="Henrissat B."/>
            <person name="Grigoriev I.V."/>
            <person name="Hibbett D.S."/>
            <person name="Martin F."/>
            <person name="Nordberg H.P."/>
            <person name="Cantor M.N."/>
            <person name="Hua S.X."/>
        </authorList>
    </citation>
    <scope>NUCLEOTIDE SEQUENCE [LARGE SCALE GENOMIC DNA]</scope>
    <source>
        <strain evidence="2 3">MAFF 305830</strain>
    </source>
</reference>
<organism evidence="2 3">
    <name type="scientific">Serendipita vermifera MAFF 305830</name>
    <dbReference type="NCBI Taxonomy" id="933852"/>
    <lineage>
        <taxon>Eukaryota</taxon>
        <taxon>Fungi</taxon>
        <taxon>Dikarya</taxon>
        <taxon>Basidiomycota</taxon>
        <taxon>Agaricomycotina</taxon>
        <taxon>Agaricomycetes</taxon>
        <taxon>Sebacinales</taxon>
        <taxon>Serendipitaceae</taxon>
        <taxon>Serendipita</taxon>
    </lineage>
</organism>
<dbReference type="PANTHER" id="PTHR32138">
    <property type="entry name" value="PHOSPHATIDYLETHANOLAMINE N-METHYLTRANSFERASE"/>
    <property type="match status" value="1"/>
</dbReference>
<evidence type="ECO:0000313" key="2">
    <source>
        <dbReference type="EMBL" id="KIM24609.1"/>
    </source>
</evidence>
<dbReference type="OrthoDB" id="4583at2759"/>
<dbReference type="GO" id="GO:0004608">
    <property type="term" value="F:phosphatidylethanolamine N-methyltransferase activity"/>
    <property type="evidence" value="ECO:0007669"/>
    <property type="project" value="TreeGrafter"/>
</dbReference>